<organism evidence="4 5">
    <name type="scientific">Carnobacterium alterfunditum</name>
    <dbReference type="NCBI Taxonomy" id="28230"/>
    <lineage>
        <taxon>Bacteria</taxon>
        <taxon>Bacillati</taxon>
        <taxon>Bacillota</taxon>
        <taxon>Bacilli</taxon>
        <taxon>Lactobacillales</taxon>
        <taxon>Carnobacteriaceae</taxon>
        <taxon>Carnobacterium</taxon>
    </lineage>
</organism>
<evidence type="ECO:0000256" key="2">
    <source>
        <dbReference type="SAM" id="Phobius"/>
    </source>
</evidence>
<keyword evidence="2" id="KW-1133">Transmembrane helix</keyword>
<protein>
    <recommendedName>
        <fullName evidence="3">DUF1510 domain-containing protein</fullName>
    </recommendedName>
</protein>
<feature type="region of interest" description="Disordered" evidence="1">
    <location>
        <begin position="49"/>
        <end position="167"/>
    </location>
</feature>
<feature type="domain" description="DUF1510" evidence="3">
    <location>
        <begin position="142"/>
        <end position="232"/>
    </location>
</feature>
<feature type="compositionally biased region" description="Basic and acidic residues" evidence="1">
    <location>
        <begin position="154"/>
        <end position="167"/>
    </location>
</feature>
<sequence>MKNSKDNKKSTRSNKYDKERKTVKILTFAVVIAALIVIILLIMSLFSGGDKPQESTTDNSSMIIKNSDDSTQSDVQSSKDSSEDSSESSSESVESESVESESKESESKESESKESEESESEKAESVEKKEVEPTDENVEEVYTEDWEPVETEQEGEHKTNFSDGSQDRIEIKKAAAVATDLSEANMIEWWVENSGEGQVVATVSDKDQTKTYRVYLNWVDGQGWQPTKVEQLEENDKR</sequence>
<dbReference type="RefSeq" id="WP_034548713.1">
    <property type="nucleotide sequence ID" value="NZ_FSRN01000001.1"/>
</dbReference>
<dbReference type="InterPro" id="IPR009988">
    <property type="entry name" value="DUF1510"/>
</dbReference>
<accession>A0A1N6H3J0</accession>
<evidence type="ECO:0000313" key="5">
    <source>
        <dbReference type="Proteomes" id="UP000184758"/>
    </source>
</evidence>
<evidence type="ECO:0000313" key="4">
    <source>
        <dbReference type="EMBL" id="SIO14378.1"/>
    </source>
</evidence>
<keyword evidence="2" id="KW-0812">Transmembrane</keyword>
<reference evidence="5" key="1">
    <citation type="submission" date="2016-11" db="EMBL/GenBank/DDBJ databases">
        <authorList>
            <person name="Varghese N."/>
            <person name="Submissions S."/>
        </authorList>
    </citation>
    <scope>NUCLEOTIDE SEQUENCE [LARGE SCALE GENOMIC DNA]</scope>
    <source>
        <strain evidence="5">313</strain>
    </source>
</reference>
<dbReference type="Pfam" id="PF07423">
    <property type="entry name" value="DUF1510"/>
    <property type="match status" value="1"/>
</dbReference>
<feature type="compositionally biased region" description="Acidic residues" evidence="1">
    <location>
        <begin position="133"/>
        <end position="153"/>
    </location>
</feature>
<dbReference type="EMBL" id="FSRN01000001">
    <property type="protein sequence ID" value="SIO14378.1"/>
    <property type="molecule type" value="Genomic_DNA"/>
</dbReference>
<feature type="compositionally biased region" description="Polar residues" evidence="1">
    <location>
        <begin position="54"/>
        <end position="64"/>
    </location>
</feature>
<dbReference type="STRING" id="28230.SAMN05878443_1607"/>
<evidence type="ECO:0000256" key="1">
    <source>
        <dbReference type="SAM" id="MobiDB-lite"/>
    </source>
</evidence>
<evidence type="ECO:0000259" key="3">
    <source>
        <dbReference type="Pfam" id="PF07423"/>
    </source>
</evidence>
<keyword evidence="5" id="KW-1185">Reference proteome</keyword>
<feature type="transmembrane region" description="Helical" evidence="2">
    <location>
        <begin position="25"/>
        <end position="46"/>
    </location>
</feature>
<dbReference type="AlphaFoldDB" id="A0A1N6H3J0"/>
<dbReference type="eggNOG" id="ENOG5032DEE">
    <property type="taxonomic scope" value="Bacteria"/>
</dbReference>
<dbReference type="Proteomes" id="UP000184758">
    <property type="component" value="Unassembled WGS sequence"/>
</dbReference>
<proteinExistence type="predicted"/>
<dbReference type="OrthoDB" id="2168558at2"/>
<gene>
    <name evidence="4" type="ORF">SAMN05878443_1607</name>
</gene>
<feature type="compositionally biased region" description="Low complexity" evidence="1">
    <location>
        <begin position="69"/>
        <end position="79"/>
    </location>
</feature>
<name>A0A1N6H3J0_9LACT</name>
<feature type="compositionally biased region" description="Basic and acidic residues" evidence="1">
    <location>
        <begin position="100"/>
        <end position="132"/>
    </location>
</feature>
<keyword evidence="2" id="KW-0472">Membrane</keyword>